<keyword evidence="2" id="KW-1185">Reference proteome</keyword>
<sequence length="108" mass="12170">MRVWVPTFSFDPSQPTMFVLPVAFRGGKLLLEIHVEVPGSEYYDPRSEVFDPVICFARDSAFFNEQKCGFHVSDERSLDSLEPKAEVGFHVSDERSLDSLVPITGTKS</sequence>
<dbReference type="Proteomes" id="UP000243459">
    <property type="component" value="Chromosome 6"/>
</dbReference>
<dbReference type="Gramene" id="ONK65876">
    <property type="protein sequence ID" value="ONK65876"/>
    <property type="gene ID" value="A4U43_C06F1880"/>
</dbReference>
<name>A0A5P1EIZ7_ASPOF</name>
<protein>
    <submittedName>
        <fullName evidence="1">Uncharacterized protein</fullName>
    </submittedName>
</protein>
<reference evidence="2" key="1">
    <citation type="journal article" date="2017" name="Nat. Commun.">
        <title>The asparagus genome sheds light on the origin and evolution of a young Y chromosome.</title>
        <authorList>
            <person name="Harkess A."/>
            <person name="Zhou J."/>
            <person name="Xu C."/>
            <person name="Bowers J.E."/>
            <person name="Van der Hulst R."/>
            <person name="Ayyampalayam S."/>
            <person name="Mercati F."/>
            <person name="Riccardi P."/>
            <person name="McKain M.R."/>
            <person name="Kakrana A."/>
            <person name="Tang H."/>
            <person name="Ray J."/>
            <person name="Groenendijk J."/>
            <person name="Arikit S."/>
            <person name="Mathioni S.M."/>
            <person name="Nakano M."/>
            <person name="Shan H."/>
            <person name="Telgmann-Rauber A."/>
            <person name="Kanno A."/>
            <person name="Yue Z."/>
            <person name="Chen H."/>
            <person name="Li W."/>
            <person name="Chen Y."/>
            <person name="Xu X."/>
            <person name="Zhang Y."/>
            <person name="Luo S."/>
            <person name="Chen H."/>
            <person name="Gao J."/>
            <person name="Mao Z."/>
            <person name="Pires J.C."/>
            <person name="Luo M."/>
            <person name="Kudrna D."/>
            <person name="Wing R.A."/>
            <person name="Meyers B.C."/>
            <person name="Yi K."/>
            <person name="Kong H."/>
            <person name="Lavrijsen P."/>
            <person name="Sunseri F."/>
            <person name="Falavigna A."/>
            <person name="Ye Y."/>
            <person name="Leebens-Mack J.H."/>
            <person name="Chen G."/>
        </authorList>
    </citation>
    <scope>NUCLEOTIDE SEQUENCE [LARGE SCALE GENOMIC DNA]</scope>
    <source>
        <strain evidence="2">cv. DH0086</strain>
    </source>
</reference>
<dbReference type="EMBL" id="CM007386">
    <property type="protein sequence ID" value="ONK65876.1"/>
    <property type="molecule type" value="Genomic_DNA"/>
</dbReference>
<evidence type="ECO:0000313" key="2">
    <source>
        <dbReference type="Proteomes" id="UP000243459"/>
    </source>
</evidence>
<accession>A0A5P1EIZ7</accession>
<evidence type="ECO:0000313" key="1">
    <source>
        <dbReference type="EMBL" id="ONK65876.1"/>
    </source>
</evidence>
<dbReference type="AlphaFoldDB" id="A0A5P1EIZ7"/>
<proteinExistence type="predicted"/>
<gene>
    <name evidence="1" type="ORF">A4U43_C06F1880</name>
</gene>
<organism evidence="1 2">
    <name type="scientific">Asparagus officinalis</name>
    <name type="common">Garden asparagus</name>
    <dbReference type="NCBI Taxonomy" id="4686"/>
    <lineage>
        <taxon>Eukaryota</taxon>
        <taxon>Viridiplantae</taxon>
        <taxon>Streptophyta</taxon>
        <taxon>Embryophyta</taxon>
        <taxon>Tracheophyta</taxon>
        <taxon>Spermatophyta</taxon>
        <taxon>Magnoliopsida</taxon>
        <taxon>Liliopsida</taxon>
        <taxon>Asparagales</taxon>
        <taxon>Asparagaceae</taxon>
        <taxon>Asparagoideae</taxon>
        <taxon>Asparagus</taxon>
    </lineage>
</organism>